<sequence>MLVCPRTSGIIASLIPLKQKRKQPETGGLHSERKQQVAANPEYELVEVSLKGGVDCLSGFVQLTNTSLF</sequence>
<protein>
    <submittedName>
        <fullName evidence="2">Uncharacterized protein</fullName>
    </submittedName>
</protein>
<organism evidence="1 2">
    <name type="scientific">Steinernema glaseri</name>
    <dbReference type="NCBI Taxonomy" id="37863"/>
    <lineage>
        <taxon>Eukaryota</taxon>
        <taxon>Metazoa</taxon>
        <taxon>Ecdysozoa</taxon>
        <taxon>Nematoda</taxon>
        <taxon>Chromadorea</taxon>
        <taxon>Rhabditida</taxon>
        <taxon>Tylenchina</taxon>
        <taxon>Panagrolaimomorpha</taxon>
        <taxon>Strongyloidoidea</taxon>
        <taxon>Steinernematidae</taxon>
        <taxon>Steinernema</taxon>
    </lineage>
</organism>
<dbReference type="AlphaFoldDB" id="A0A1I7ZEH4"/>
<name>A0A1I7ZEH4_9BILA</name>
<keyword evidence="1" id="KW-1185">Reference proteome</keyword>
<accession>A0A1I7ZEH4</accession>
<reference evidence="2" key="1">
    <citation type="submission" date="2016-11" db="UniProtKB">
        <authorList>
            <consortium name="WormBaseParasite"/>
        </authorList>
    </citation>
    <scope>IDENTIFICATION</scope>
</reference>
<dbReference type="Proteomes" id="UP000095287">
    <property type="component" value="Unplaced"/>
</dbReference>
<evidence type="ECO:0000313" key="2">
    <source>
        <dbReference type="WBParaSite" id="L893_g25721.t1"/>
    </source>
</evidence>
<evidence type="ECO:0000313" key="1">
    <source>
        <dbReference type="Proteomes" id="UP000095287"/>
    </source>
</evidence>
<dbReference type="WBParaSite" id="L893_g25721.t1">
    <property type="protein sequence ID" value="L893_g25721.t1"/>
    <property type="gene ID" value="L893_g25721"/>
</dbReference>
<proteinExistence type="predicted"/>